<name>A0A411YLD1_9ACTN</name>
<evidence type="ECO:0000313" key="3">
    <source>
        <dbReference type="EMBL" id="QBI22016.1"/>
    </source>
</evidence>
<dbReference type="Proteomes" id="UP000291469">
    <property type="component" value="Chromosome"/>
</dbReference>
<dbReference type="Gene3D" id="6.20.50.110">
    <property type="entry name" value="Methyltransferase, zinc-binding domain"/>
    <property type="match status" value="1"/>
</dbReference>
<accession>A0A411YLD1</accession>
<dbReference type="AlphaFoldDB" id="A0A411YLD1"/>
<dbReference type="InterPro" id="IPR038576">
    <property type="entry name" value="Methyltransf_Zn-bd_dom_put_sf"/>
</dbReference>
<sequence length="409" mass="43489">MTTTTACRSCGSSDRRVVLSFGDTPLSDVLLTAEQLQVPEARYPLELMVCEDCALVQLRDSVDPVVLYGGHYPYYSSVSPGLVAHFEACAEQLRIARGLGPDSLVVEAASNDGVLLRPFADAGIPVLGIDPAHGPAAAAEAAGVPTMVDYFGLPVAERLAAAGRRADLLLGANVLNLVDDPNDFAAATARLLTDDGVAVLEVPYVADTVDQGAFDNVFHQNVTYWSATSAADLFARHGLALVDAERIETFGGSLRLSIARHGVVSPRLDALLGDERARGVDTFDYFAGFAARTAATREALVDLLRSARANGARIAAYGAAGGMATTLLSYAGIDSALIDYAVDRNPHKHGWFTAGSHLEIHPPDRLVDDPPDLLLLCAWNYEREVLAQQHAFRAAGGRVVVPIPHPRIV</sequence>
<feature type="domain" description="C-methyltransferase" evidence="2">
    <location>
        <begin position="249"/>
        <end position="404"/>
    </location>
</feature>
<dbReference type="KEGG" id="erz:ER308_12430"/>
<evidence type="ECO:0000313" key="4">
    <source>
        <dbReference type="Proteomes" id="UP000291469"/>
    </source>
</evidence>
<dbReference type="GO" id="GO:0008168">
    <property type="term" value="F:methyltransferase activity"/>
    <property type="evidence" value="ECO:0007669"/>
    <property type="project" value="UniProtKB-KW"/>
</dbReference>
<dbReference type="InterPro" id="IPR013691">
    <property type="entry name" value="MeTrfase_14"/>
</dbReference>
<dbReference type="GO" id="GO:0032259">
    <property type="term" value="P:methylation"/>
    <property type="evidence" value="ECO:0007669"/>
    <property type="project" value="UniProtKB-KW"/>
</dbReference>
<dbReference type="PANTHER" id="PTHR43861:SF5">
    <property type="entry name" value="BLL5978 PROTEIN"/>
    <property type="match status" value="1"/>
</dbReference>
<feature type="domain" description="Methyltransferase putative zinc binding" evidence="1">
    <location>
        <begin position="7"/>
        <end position="68"/>
    </location>
</feature>
<proteinExistence type="predicted"/>
<dbReference type="Pfam" id="PF08484">
    <property type="entry name" value="Methyltransf_14"/>
    <property type="match status" value="1"/>
</dbReference>
<evidence type="ECO:0000259" key="1">
    <source>
        <dbReference type="Pfam" id="PF08421"/>
    </source>
</evidence>
<dbReference type="PANTHER" id="PTHR43861">
    <property type="entry name" value="TRANS-ACONITATE 2-METHYLTRANSFERASE-RELATED"/>
    <property type="match status" value="1"/>
</dbReference>
<dbReference type="Gene3D" id="3.40.50.150">
    <property type="entry name" value="Vaccinia Virus protein VP39"/>
    <property type="match status" value="1"/>
</dbReference>
<dbReference type="Gene3D" id="3.40.50.720">
    <property type="entry name" value="NAD(P)-binding Rossmann-like Domain"/>
    <property type="match status" value="1"/>
</dbReference>
<dbReference type="OrthoDB" id="9815644at2"/>
<dbReference type="EMBL" id="CP036402">
    <property type="protein sequence ID" value="QBI22016.1"/>
    <property type="molecule type" value="Genomic_DNA"/>
</dbReference>
<dbReference type="Gene3D" id="6.10.250.3100">
    <property type="match status" value="1"/>
</dbReference>
<keyword evidence="3" id="KW-0808">Transferase</keyword>
<dbReference type="SUPFAM" id="SSF53335">
    <property type="entry name" value="S-adenosyl-L-methionine-dependent methyltransferases"/>
    <property type="match status" value="1"/>
</dbReference>
<dbReference type="InterPro" id="IPR013630">
    <property type="entry name" value="Methyltransf_Zn-bd_dom_put"/>
</dbReference>
<protein>
    <submittedName>
        <fullName evidence="3">Methyltransferase domain-containing protein</fullName>
    </submittedName>
</protein>
<dbReference type="Pfam" id="PF13489">
    <property type="entry name" value="Methyltransf_23"/>
    <property type="match status" value="1"/>
</dbReference>
<organism evidence="3 4">
    <name type="scientific">Egibacter rhizosphaerae</name>
    <dbReference type="NCBI Taxonomy" id="1670831"/>
    <lineage>
        <taxon>Bacteria</taxon>
        <taxon>Bacillati</taxon>
        <taxon>Actinomycetota</taxon>
        <taxon>Nitriliruptoria</taxon>
        <taxon>Egibacterales</taxon>
        <taxon>Egibacteraceae</taxon>
        <taxon>Egibacter</taxon>
    </lineage>
</organism>
<evidence type="ECO:0000259" key="2">
    <source>
        <dbReference type="Pfam" id="PF08484"/>
    </source>
</evidence>
<dbReference type="Pfam" id="PF08421">
    <property type="entry name" value="Methyltransf_13"/>
    <property type="match status" value="1"/>
</dbReference>
<gene>
    <name evidence="3" type="ORF">ER308_12430</name>
</gene>
<keyword evidence="3" id="KW-0489">Methyltransferase</keyword>
<dbReference type="InterPro" id="IPR029063">
    <property type="entry name" value="SAM-dependent_MTases_sf"/>
</dbReference>
<keyword evidence="4" id="KW-1185">Reference proteome</keyword>
<reference evidence="3 4" key="1">
    <citation type="submission" date="2019-01" db="EMBL/GenBank/DDBJ databases">
        <title>Egibacter rhizosphaerae EGI 80759T.</title>
        <authorList>
            <person name="Chen D.-D."/>
            <person name="Tian Y."/>
            <person name="Jiao J.-Y."/>
            <person name="Zhang X.-T."/>
            <person name="Zhang Y.-G."/>
            <person name="Zhang Y."/>
            <person name="Xiao M."/>
            <person name="Shu W.-S."/>
            <person name="Li W.-J."/>
        </authorList>
    </citation>
    <scope>NUCLEOTIDE SEQUENCE [LARGE SCALE GENOMIC DNA]</scope>
    <source>
        <strain evidence="3 4">EGI 80759</strain>
    </source>
</reference>